<name>A0A1E8PQK6_9BURK</name>
<proteinExistence type="predicted"/>
<evidence type="ECO:0000313" key="2">
    <source>
        <dbReference type="Proteomes" id="UP000092634"/>
    </source>
</evidence>
<dbReference type="InterPro" id="IPR008711">
    <property type="entry name" value="Recombinase_NinB"/>
</dbReference>
<dbReference type="Gene3D" id="1.10.3790.10">
    <property type="entry name" value="NinB"/>
    <property type="match status" value="1"/>
</dbReference>
<reference evidence="1 2" key="1">
    <citation type="submission" date="2016-10" db="EMBL/GenBank/DDBJ databases">
        <title>Updated version of Genome Assembly of Janthinobacterium lividum ERGS5:01.</title>
        <authorList>
            <person name="Kumar R."/>
            <person name="Acharya V."/>
            <person name="Singh D."/>
        </authorList>
    </citation>
    <scope>NUCLEOTIDE SEQUENCE [LARGE SCALE GENOMIC DNA]</scope>
    <source>
        <strain evidence="1 2">ERGS5:01</strain>
    </source>
</reference>
<protein>
    <recommendedName>
        <fullName evidence="3">NinB protein</fullName>
    </recommendedName>
</protein>
<accession>A0A1E8PQK6</accession>
<sequence length="153" mass="17852">MTRPKFEQRKLLLRGQEQVDRAIALLRNIPLDAEKPLEVLVREEVKARKPDQNARMWAGPLKDVAEQCWSDQRQYSVEIWHEYFKQQFLPDEYDLELCKDEAYRKWDFDPGGQPVLVGSSADLTVKGFAQYMEKIHAFGGQMGVEFHEAPQRG</sequence>
<evidence type="ECO:0008006" key="3">
    <source>
        <dbReference type="Google" id="ProtNLM"/>
    </source>
</evidence>
<evidence type="ECO:0000313" key="1">
    <source>
        <dbReference type="EMBL" id="OFJ47869.1"/>
    </source>
</evidence>
<dbReference type="EMBL" id="MAQB02000001">
    <property type="protein sequence ID" value="OFJ47869.1"/>
    <property type="molecule type" value="Genomic_DNA"/>
</dbReference>
<dbReference type="Proteomes" id="UP000092634">
    <property type="component" value="Unassembled WGS sequence"/>
</dbReference>
<gene>
    <name evidence="1" type="ORF">BA896_001500</name>
</gene>
<dbReference type="SUPFAM" id="SSF103370">
    <property type="entry name" value="NinB"/>
    <property type="match status" value="1"/>
</dbReference>
<dbReference type="AlphaFoldDB" id="A0A1E8PQK6"/>
<dbReference type="InterPro" id="IPR036619">
    <property type="entry name" value="NinB_sf"/>
</dbReference>
<organism evidence="1 2">
    <name type="scientific">Janthinobacterium lividum</name>
    <dbReference type="NCBI Taxonomy" id="29581"/>
    <lineage>
        <taxon>Bacteria</taxon>
        <taxon>Pseudomonadati</taxon>
        <taxon>Pseudomonadota</taxon>
        <taxon>Betaproteobacteria</taxon>
        <taxon>Burkholderiales</taxon>
        <taxon>Oxalobacteraceae</taxon>
        <taxon>Janthinobacterium</taxon>
    </lineage>
</organism>
<dbReference type="Pfam" id="PF05772">
    <property type="entry name" value="NinB"/>
    <property type="match status" value="1"/>
</dbReference>
<comment type="caution">
    <text evidence="1">The sequence shown here is derived from an EMBL/GenBank/DDBJ whole genome shotgun (WGS) entry which is preliminary data.</text>
</comment>